<dbReference type="RefSeq" id="WP_147079851.1">
    <property type="nucleotide sequence ID" value="NZ_VOQR01000001.1"/>
</dbReference>
<gene>
    <name evidence="2" type="ORF">FSB78_03030</name>
</gene>
<dbReference type="Proteomes" id="UP000321250">
    <property type="component" value="Unassembled WGS sequence"/>
</dbReference>
<keyword evidence="3" id="KW-1185">Reference proteome</keyword>
<accession>A0A5C6UCW2</accession>
<organism evidence="2 3">
    <name type="scientific">Sphingomonas ginsenosidivorax</name>
    <dbReference type="NCBI Taxonomy" id="862135"/>
    <lineage>
        <taxon>Bacteria</taxon>
        <taxon>Pseudomonadati</taxon>
        <taxon>Pseudomonadota</taxon>
        <taxon>Alphaproteobacteria</taxon>
        <taxon>Sphingomonadales</taxon>
        <taxon>Sphingomonadaceae</taxon>
        <taxon>Sphingomonas</taxon>
    </lineage>
</organism>
<feature type="signal peptide" evidence="1">
    <location>
        <begin position="1"/>
        <end position="20"/>
    </location>
</feature>
<keyword evidence="1" id="KW-0732">Signal</keyword>
<evidence type="ECO:0000313" key="2">
    <source>
        <dbReference type="EMBL" id="TXC70041.1"/>
    </source>
</evidence>
<dbReference type="Pfam" id="PF13557">
    <property type="entry name" value="Phenol_MetA_deg"/>
    <property type="match status" value="1"/>
</dbReference>
<evidence type="ECO:0000313" key="3">
    <source>
        <dbReference type="Proteomes" id="UP000321250"/>
    </source>
</evidence>
<sequence>MIGRLGLFGLAMMAATPALAQADEPRFCPNRPSIGSSACVTEPGRVQAEMSGIDWTRDDSADSREDTILSGDLLVRIGLGITTEAEIGWTGFGHARTRDKTTGAIDTVNGVGDVRLALRQNLANPDGKGLSYGIEPFVTLPVGRDPIGQGDWGTGVIVPVTYDLSDTVNLALTSEVDAMPDQDAHGRHLAYSEIVGLGYALSKQWSVVGELSVARDDDPADRHTEAVAAGSFAWQPRNGLQFDLLGAVGLNHAAPDVRLVTGGAILF</sequence>
<comment type="caution">
    <text evidence="2">The sequence shown here is derived from an EMBL/GenBank/DDBJ whole genome shotgun (WGS) entry which is preliminary data.</text>
</comment>
<dbReference type="InterPro" id="IPR025737">
    <property type="entry name" value="FApF"/>
</dbReference>
<dbReference type="AlphaFoldDB" id="A0A5C6UCW2"/>
<dbReference type="OrthoDB" id="189778at2"/>
<proteinExistence type="predicted"/>
<evidence type="ECO:0000256" key="1">
    <source>
        <dbReference type="SAM" id="SignalP"/>
    </source>
</evidence>
<dbReference type="EMBL" id="VOQR01000001">
    <property type="protein sequence ID" value="TXC70041.1"/>
    <property type="molecule type" value="Genomic_DNA"/>
</dbReference>
<feature type="chain" id="PRO_5022799536" evidence="1">
    <location>
        <begin position="21"/>
        <end position="267"/>
    </location>
</feature>
<name>A0A5C6UCW2_9SPHN</name>
<reference evidence="2 3" key="1">
    <citation type="journal article" date="2013" name="Antonie Van Leeuwenhoek">
        <title>Sphingomonas ginsenosidivorax sp. nov., with the ability to transform ginsenosides.</title>
        <authorList>
            <person name="Jin X.F."/>
            <person name="Kim J.K."/>
            <person name="Liu Q.M."/>
            <person name="Kang M.S."/>
            <person name="He D."/>
            <person name="Jin F.X."/>
            <person name="Kim S.C."/>
            <person name="Im W.T."/>
        </authorList>
    </citation>
    <scope>NUCLEOTIDE SEQUENCE [LARGE SCALE GENOMIC DNA]</scope>
    <source>
        <strain evidence="2 3">KHI67</strain>
    </source>
</reference>
<protein>
    <submittedName>
        <fullName evidence="2">Transporter</fullName>
    </submittedName>
</protein>